<protein>
    <recommendedName>
        <fullName evidence="3">MATH domain-containing protein</fullName>
    </recommendedName>
</protein>
<sequence>GRLQEVVVYDRFQLEGFDWENFFDLDRRSLMGGSHTWRFDCIINATVDELYVMFKVNKEYPQKRVHLCPKVRCICYKQTGSSPQHLGFRGYLEYRECCI</sequence>
<gene>
    <name evidence="1" type="ORF">PLOB_00033547</name>
</gene>
<comment type="caution">
    <text evidence="1">The sequence shown here is derived from an EMBL/GenBank/DDBJ whole genome shotgun (WGS) entry which is preliminary data.</text>
</comment>
<dbReference type="EMBL" id="CALNXK010000045">
    <property type="protein sequence ID" value="CAH3128219.1"/>
    <property type="molecule type" value="Genomic_DNA"/>
</dbReference>
<name>A0ABN8P0A2_9CNID</name>
<accession>A0ABN8P0A2</accession>
<evidence type="ECO:0000313" key="2">
    <source>
        <dbReference type="Proteomes" id="UP001159405"/>
    </source>
</evidence>
<evidence type="ECO:0008006" key="3">
    <source>
        <dbReference type="Google" id="ProtNLM"/>
    </source>
</evidence>
<dbReference type="Proteomes" id="UP001159405">
    <property type="component" value="Unassembled WGS sequence"/>
</dbReference>
<organism evidence="1 2">
    <name type="scientific">Porites lobata</name>
    <dbReference type="NCBI Taxonomy" id="104759"/>
    <lineage>
        <taxon>Eukaryota</taxon>
        <taxon>Metazoa</taxon>
        <taxon>Cnidaria</taxon>
        <taxon>Anthozoa</taxon>
        <taxon>Hexacorallia</taxon>
        <taxon>Scleractinia</taxon>
        <taxon>Fungiina</taxon>
        <taxon>Poritidae</taxon>
        <taxon>Porites</taxon>
    </lineage>
</organism>
<feature type="non-terminal residue" evidence="1">
    <location>
        <position position="1"/>
    </location>
</feature>
<evidence type="ECO:0000313" key="1">
    <source>
        <dbReference type="EMBL" id="CAH3128219.1"/>
    </source>
</evidence>
<reference evidence="1 2" key="1">
    <citation type="submission" date="2022-05" db="EMBL/GenBank/DDBJ databases">
        <authorList>
            <consortium name="Genoscope - CEA"/>
            <person name="William W."/>
        </authorList>
    </citation>
    <scope>NUCLEOTIDE SEQUENCE [LARGE SCALE GENOMIC DNA]</scope>
</reference>
<feature type="non-terminal residue" evidence="1">
    <location>
        <position position="99"/>
    </location>
</feature>
<proteinExistence type="predicted"/>
<keyword evidence="2" id="KW-1185">Reference proteome</keyword>